<proteinExistence type="predicted"/>
<evidence type="ECO:0000313" key="6">
    <source>
        <dbReference type="EMBL" id="KAK5778212.1"/>
    </source>
</evidence>
<dbReference type="EMBL" id="JAWIZZ010000053">
    <property type="protein sequence ID" value="KAK5778212.1"/>
    <property type="molecule type" value="Genomic_DNA"/>
</dbReference>
<keyword evidence="4" id="KW-0325">Glycoprotein</keyword>
<gene>
    <name evidence="6" type="ORF">RI543_003871</name>
</gene>
<dbReference type="InterPro" id="IPR021031">
    <property type="entry name" value="Hyphal-reg_cell_wall_N"/>
</dbReference>
<evidence type="ECO:0000259" key="5">
    <source>
        <dbReference type="Pfam" id="PF11765"/>
    </source>
</evidence>
<accession>A0AAN7WLT7</accession>
<evidence type="ECO:0000313" key="7">
    <source>
        <dbReference type="Proteomes" id="UP001306508"/>
    </source>
</evidence>
<comment type="subcellular location">
    <subcellularLocation>
        <location evidence="1">Secreted</location>
    </subcellularLocation>
</comment>
<sequence>MLSLDSIKYKYHYLPKARYVLFLALVNGNSYSFTKDLFVKGSLFVGALNSYDNRFSSTFGGSTITNDGLIVVNGKNVTTDLMTVSWSGFPITNNGKMYFDGLNSSSSRFTLDSSISLTNTGLMSFGQNVSSNFTNIVHLTSGSVINIGTICLKNVKAFLEISIAGDGCITIG</sequence>
<keyword evidence="2" id="KW-0964">Secreted</keyword>
<evidence type="ECO:0000256" key="4">
    <source>
        <dbReference type="ARBA" id="ARBA00023180"/>
    </source>
</evidence>
<name>A0AAN7WLT7_9SACH</name>
<feature type="domain" description="Hyphally-regulated cell wall protein N-terminal" evidence="5">
    <location>
        <begin position="22"/>
        <end position="171"/>
    </location>
</feature>
<comment type="caution">
    <text evidence="6">The sequence shown here is derived from an EMBL/GenBank/DDBJ whole genome shotgun (WGS) entry which is preliminary data.</text>
</comment>
<evidence type="ECO:0000256" key="1">
    <source>
        <dbReference type="ARBA" id="ARBA00004613"/>
    </source>
</evidence>
<dbReference type="Proteomes" id="UP001306508">
    <property type="component" value="Unassembled WGS sequence"/>
</dbReference>
<keyword evidence="7" id="KW-1185">Reference proteome</keyword>
<dbReference type="GO" id="GO:0005576">
    <property type="term" value="C:extracellular region"/>
    <property type="evidence" value="ECO:0007669"/>
    <property type="project" value="UniProtKB-SubCell"/>
</dbReference>
<evidence type="ECO:0000256" key="2">
    <source>
        <dbReference type="ARBA" id="ARBA00022525"/>
    </source>
</evidence>
<reference evidence="7" key="1">
    <citation type="submission" date="2023-07" db="EMBL/GenBank/DDBJ databases">
        <title>A draft genome of Kazachstania heterogenica Y-27499.</title>
        <authorList>
            <person name="Donic C."/>
            <person name="Kralova J.S."/>
            <person name="Fidel L."/>
            <person name="Ben-Dor S."/>
            <person name="Jung S."/>
        </authorList>
    </citation>
    <scope>NUCLEOTIDE SEQUENCE [LARGE SCALE GENOMIC DNA]</scope>
    <source>
        <strain evidence="7">Y27499</strain>
    </source>
</reference>
<keyword evidence="3" id="KW-0732">Signal</keyword>
<dbReference type="Pfam" id="PF11765">
    <property type="entry name" value="Hyphal_reg_CWP"/>
    <property type="match status" value="1"/>
</dbReference>
<dbReference type="AlphaFoldDB" id="A0AAN7WLT7"/>
<organism evidence="6 7">
    <name type="scientific">Arxiozyma heterogenica</name>
    <dbReference type="NCBI Taxonomy" id="278026"/>
    <lineage>
        <taxon>Eukaryota</taxon>
        <taxon>Fungi</taxon>
        <taxon>Dikarya</taxon>
        <taxon>Ascomycota</taxon>
        <taxon>Saccharomycotina</taxon>
        <taxon>Saccharomycetes</taxon>
        <taxon>Saccharomycetales</taxon>
        <taxon>Saccharomycetaceae</taxon>
        <taxon>Arxiozyma</taxon>
    </lineage>
</organism>
<evidence type="ECO:0000256" key="3">
    <source>
        <dbReference type="ARBA" id="ARBA00022729"/>
    </source>
</evidence>
<dbReference type="GO" id="GO:0009277">
    <property type="term" value="C:fungal-type cell wall"/>
    <property type="evidence" value="ECO:0007669"/>
    <property type="project" value="UniProtKB-ARBA"/>
</dbReference>
<protein>
    <recommendedName>
        <fullName evidence="5">Hyphally-regulated cell wall protein N-terminal domain-containing protein</fullName>
    </recommendedName>
</protein>